<reference evidence="2" key="1">
    <citation type="submission" date="2021-01" db="UniProtKB">
        <authorList>
            <consortium name="EnsemblMetazoa"/>
        </authorList>
    </citation>
    <scope>IDENTIFICATION</scope>
</reference>
<dbReference type="RefSeq" id="XP_066924229.1">
    <property type="nucleotide sequence ID" value="XM_067068128.1"/>
</dbReference>
<dbReference type="Gene3D" id="1.20.1250.20">
    <property type="entry name" value="MFS general substrate transporter like domains"/>
    <property type="match status" value="1"/>
</dbReference>
<feature type="transmembrane region" description="Helical" evidence="1">
    <location>
        <begin position="411"/>
        <end position="429"/>
    </location>
</feature>
<feature type="transmembrane region" description="Helical" evidence="1">
    <location>
        <begin position="87"/>
        <end position="113"/>
    </location>
</feature>
<keyword evidence="1" id="KW-0812">Transmembrane</keyword>
<protein>
    <submittedName>
        <fullName evidence="2">Uncharacterized protein</fullName>
    </submittedName>
</protein>
<dbReference type="AlphaFoldDB" id="A0A7M5VAX6"/>
<feature type="transmembrane region" description="Helical" evidence="1">
    <location>
        <begin position="247"/>
        <end position="266"/>
    </location>
</feature>
<feature type="transmembrane region" description="Helical" evidence="1">
    <location>
        <begin position="281"/>
        <end position="302"/>
    </location>
</feature>
<dbReference type="SUPFAM" id="SSF103473">
    <property type="entry name" value="MFS general substrate transporter"/>
    <property type="match status" value="1"/>
</dbReference>
<dbReference type="Proteomes" id="UP000594262">
    <property type="component" value="Unplaced"/>
</dbReference>
<dbReference type="EnsemblMetazoa" id="CLYHEMT007122.1">
    <property type="protein sequence ID" value="CLYHEMP007122.1"/>
    <property type="gene ID" value="CLYHEMG007122"/>
</dbReference>
<evidence type="ECO:0000313" key="2">
    <source>
        <dbReference type="EnsemblMetazoa" id="CLYHEMP007122.1"/>
    </source>
</evidence>
<organism evidence="2 3">
    <name type="scientific">Clytia hemisphaerica</name>
    <dbReference type="NCBI Taxonomy" id="252671"/>
    <lineage>
        <taxon>Eukaryota</taxon>
        <taxon>Metazoa</taxon>
        <taxon>Cnidaria</taxon>
        <taxon>Hydrozoa</taxon>
        <taxon>Hydroidolina</taxon>
        <taxon>Leptothecata</taxon>
        <taxon>Obeliida</taxon>
        <taxon>Clytiidae</taxon>
        <taxon>Clytia</taxon>
    </lineage>
</organism>
<sequence length="435" mass="49527">MEESKNLKHWKQKRSIFRWVASATMGLYGMEDVTGVVILFFLMERHHLSHKDAAFYYSLTEMIFCAVQAGGSFILGRFADSTRNIRLILMLNLAICCACNLLYTLPLPLWIILGTRGFMGITESLQPTIVGEIRRVYDTSNEELINALTWIFLSNTFGRNLGAIVLFSFTKVSFNIGDWVIDRLIAGNLFISLFAFILLILTYFKISNVSKELDEIKLTHHQTPKEASKPTTNKSLMKWTDLFNKDILSIIISFGLIRFMALVYISNTTTLTATKYGWNSSYVFILFFSTNAIFSFLAIGLIKSKILENQNRSFYIYVIAICSSAIVLISFMLTKTDLLDTFAKQIIFFTIMKLVKFYGIYLGNVCSSFLLLGLVNSKDSSFISGVNSFFSVIMKGTAFFISFEASFYPEYFYPPAIIVLLTLAQFMLCRRGIYV</sequence>
<keyword evidence="3" id="KW-1185">Reference proteome</keyword>
<name>A0A7M5VAX6_9CNID</name>
<feature type="transmembrane region" description="Helical" evidence="1">
    <location>
        <begin position="184"/>
        <end position="204"/>
    </location>
</feature>
<dbReference type="GeneID" id="136811506"/>
<feature type="transmembrane region" description="Helical" evidence="1">
    <location>
        <begin position="54"/>
        <end position="75"/>
    </location>
</feature>
<feature type="transmembrane region" description="Helical" evidence="1">
    <location>
        <begin position="386"/>
        <end position="405"/>
    </location>
</feature>
<dbReference type="InterPro" id="IPR036259">
    <property type="entry name" value="MFS_trans_sf"/>
</dbReference>
<feature type="transmembrane region" description="Helical" evidence="1">
    <location>
        <begin position="20"/>
        <end position="42"/>
    </location>
</feature>
<evidence type="ECO:0000313" key="3">
    <source>
        <dbReference type="Proteomes" id="UP000594262"/>
    </source>
</evidence>
<feature type="transmembrane region" description="Helical" evidence="1">
    <location>
        <begin position="314"/>
        <end position="334"/>
    </location>
</feature>
<keyword evidence="1" id="KW-0472">Membrane</keyword>
<proteinExistence type="predicted"/>
<accession>A0A7M5VAX6</accession>
<keyword evidence="1" id="KW-1133">Transmembrane helix</keyword>
<evidence type="ECO:0000256" key="1">
    <source>
        <dbReference type="SAM" id="Phobius"/>
    </source>
</evidence>
<feature type="transmembrane region" description="Helical" evidence="1">
    <location>
        <begin position="346"/>
        <end position="374"/>
    </location>
</feature>